<gene>
    <name evidence="1" type="ORF">NGAL_HAMBI1145_06810</name>
</gene>
<proteinExistence type="predicted"/>
<dbReference type="RefSeq" id="WP_046665360.1">
    <property type="nucleotide sequence ID" value="NZ_CCRH01000002.1"/>
</dbReference>
<protein>
    <submittedName>
        <fullName evidence="1">Uncharacterized protein</fullName>
    </submittedName>
</protein>
<dbReference type="AlphaFoldDB" id="A0A0T7FAF4"/>
<sequence length="325" mass="37297">MAGEILIAMTGDANELWADCLERKLVALSYDKPYFEAWRAGDREEFLRLEMKAAPKGVTESDVKGRATTWFNRATRIAESENDVWLHRAGNDLYWATTTEADPVFEEYDGKVMIAKPVTPWSRRNRRTVALTWNSIHPKAKDYLTTQQAVFRVADPMMKEYIEALIDGGDLDRWHQLREWKNRLGADKGKSLGSNVELSELVLSRMMMTIRDTVRNSNGQQVLRTLKDKRLLCPEPEMKARLAHLMIEQKALCAITGLPLHVDGQENLDYDMLASVDRIDSNGHYEPENVQLVCRFVNFWKCSQENGKFMELLDKVVAVRLSTDP</sequence>
<evidence type="ECO:0000313" key="2">
    <source>
        <dbReference type="Proteomes" id="UP000046176"/>
    </source>
</evidence>
<evidence type="ECO:0000313" key="1">
    <source>
        <dbReference type="EMBL" id="CDZ31913.1"/>
    </source>
</evidence>
<name>A0A0T7FAF4_NEOGA</name>
<reference evidence="1 2" key="1">
    <citation type="submission" date="2014-08" db="EMBL/GenBank/DDBJ databases">
        <authorList>
            <person name="Chen Y.-H."/>
        </authorList>
    </citation>
    <scope>NUCLEOTIDE SEQUENCE [LARGE SCALE GENOMIC DNA]</scope>
</reference>
<dbReference type="EMBL" id="CCRH01000002">
    <property type="protein sequence ID" value="CDZ31913.1"/>
    <property type="molecule type" value="Genomic_DNA"/>
</dbReference>
<dbReference type="Proteomes" id="UP000046176">
    <property type="component" value="Unassembled WGS sequence"/>
</dbReference>
<organism evidence="1 2">
    <name type="scientific">Neorhizobium galegae bv. officinalis</name>
    <dbReference type="NCBI Taxonomy" id="323656"/>
    <lineage>
        <taxon>Bacteria</taxon>
        <taxon>Pseudomonadati</taxon>
        <taxon>Pseudomonadota</taxon>
        <taxon>Alphaproteobacteria</taxon>
        <taxon>Hyphomicrobiales</taxon>
        <taxon>Rhizobiaceae</taxon>
        <taxon>Rhizobium/Agrobacterium group</taxon>
        <taxon>Neorhizobium</taxon>
    </lineage>
</organism>
<accession>A0A0T7FAF4</accession>
<dbReference type="Gene3D" id="3.30.40.220">
    <property type="match status" value="1"/>
</dbReference>